<evidence type="ECO:0008006" key="3">
    <source>
        <dbReference type="Google" id="ProtNLM"/>
    </source>
</evidence>
<sequence length="300" mass="32990">MNAYFLQEALGAVAACVDILARALGILERARTAWVRQKNGIAYLDNVHKDVEATITLLKLVGAERELHQEHVNHAVNLVMAKARQLFDVIRDLGEKSDIGGGFKKFVGHFLDGCSEQIKLDAMRKELNESKATLILALQMAQVGLIRSMGRGDIIVNIEIVNQIDQRVQMCPGLEQGLRLAQLLQQRAWKDEKGKWHLNDQDLVELQKPPPYEYKPAPLALGQTRGVVQSNEVVGATFVGMGVGRDGGNEFSVNQPDELIVMNNKASQGGLFLGGGISASNLVYLFQHGVINSMPTTQQK</sequence>
<proteinExistence type="predicted"/>
<keyword evidence="2" id="KW-1185">Reference proteome</keyword>
<dbReference type="AlphaFoldDB" id="A0A9P6IAY0"/>
<dbReference type="EMBL" id="JAATWM020000015">
    <property type="protein sequence ID" value="KAF9877206.1"/>
    <property type="molecule type" value="Genomic_DNA"/>
</dbReference>
<reference evidence="1" key="1">
    <citation type="submission" date="2020-03" db="EMBL/GenBank/DDBJ databases">
        <authorList>
            <person name="He L."/>
        </authorList>
    </citation>
    <scope>NUCLEOTIDE SEQUENCE</scope>
    <source>
        <strain evidence="1">CkLH20</strain>
    </source>
</reference>
<organism evidence="1 2">
    <name type="scientific">Colletotrichum karsti</name>
    <dbReference type="NCBI Taxonomy" id="1095194"/>
    <lineage>
        <taxon>Eukaryota</taxon>
        <taxon>Fungi</taxon>
        <taxon>Dikarya</taxon>
        <taxon>Ascomycota</taxon>
        <taxon>Pezizomycotina</taxon>
        <taxon>Sordariomycetes</taxon>
        <taxon>Hypocreomycetidae</taxon>
        <taxon>Glomerellales</taxon>
        <taxon>Glomerellaceae</taxon>
        <taxon>Colletotrichum</taxon>
        <taxon>Colletotrichum boninense species complex</taxon>
    </lineage>
</organism>
<dbReference type="RefSeq" id="XP_038746667.1">
    <property type="nucleotide sequence ID" value="XM_038888191.1"/>
</dbReference>
<gene>
    <name evidence="1" type="ORF">CkaCkLH20_05472</name>
</gene>
<accession>A0A9P6IAY0</accession>
<reference evidence="1" key="2">
    <citation type="submission" date="2020-11" db="EMBL/GenBank/DDBJ databases">
        <title>Whole genome sequencing of Colletotrichum sp.</title>
        <authorList>
            <person name="Li H."/>
        </authorList>
    </citation>
    <scope>NUCLEOTIDE SEQUENCE</scope>
    <source>
        <strain evidence="1">CkLH20</strain>
    </source>
</reference>
<protein>
    <recommendedName>
        <fullName evidence="3">NACHT-NTPase and P-loop NTPases N-terminal domain-containing protein</fullName>
    </recommendedName>
</protein>
<evidence type="ECO:0000313" key="2">
    <source>
        <dbReference type="Proteomes" id="UP000781932"/>
    </source>
</evidence>
<dbReference type="Proteomes" id="UP000781932">
    <property type="component" value="Unassembled WGS sequence"/>
</dbReference>
<dbReference type="GeneID" id="62161265"/>
<dbReference type="OrthoDB" id="3559235at2759"/>
<name>A0A9P6IAY0_9PEZI</name>
<comment type="caution">
    <text evidence="1">The sequence shown here is derived from an EMBL/GenBank/DDBJ whole genome shotgun (WGS) entry which is preliminary data.</text>
</comment>
<evidence type="ECO:0000313" key="1">
    <source>
        <dbReference type="EMBL" id="KAF9877206.1"/>
    </source>
</evidence>